<comment type="caution">
    <text evidence="2">The sequence shown here is derived from an EMBL/GenBank/DDBJ whole genome shotgun (WGS) entry which is preliminary data.</text>
</comment>
<evidence type="ECO:0000313" key="2">
    <source>
        <dbReference type="EMBL" id="POH34355.1"/>
    </source>
</evidence>
<protein>
    <submittedName>
        <fullName evidence="2">Uncharacterized protein</fullName>
    </submittedName>
</protein>
<evidence type="ECO:0000313" key="3">
    <source>
        <dbReference type="Proteomes" id="UP000237511"/>
    </source>
</evidence>
<sequence>MIQQPPTIDERGMSFPGGNERCDAMLAALNSKDDHDVQCRNQTSPPRQHLGFAPRKEKAAALALG</sequence>
<organism evidence="2 3">
    <name type="scientific">Sinorhizobium americanum</name>
    <dbReference type="NCBI Taxonomy" id="194963"/>
    <lineage>
        <taxon>Bacteria</taxon>
        <taxon>Pseudomonadati</taxon>
        <taxon>Pseudomonadota</taxon>
        <taxon>Alphaproteobacteria</taxon>
        <taxon>Hyphomicrobiales</taxon>
        <taxon>Rhizobiaceae</taxon>
        <taxon>Sinorhizobium/Ensifer group</taxon>
        <taxon>Sinorhizobium</taxon>
    </lineage>
</organism>
<reference evidence="2 3" key="1">
    <citation type="journal article" date="2014" name="Syst. Appl. Microbiol.">
        <title>Microsymbionts of Phaseolus vulgaris in acid and alkaline soils of Mexico.</title>
        <authorList>
            <person name="Verastegui-Valdes M.M."/>
            <person name="Zhang Y.J."/>
            <person name="Rivera-Orduna F.N."/>
            <person name="Cheng H.P."/>
            <person name="Sui X.H."/>
            <person name="Wang E.T."/>
        </authorList>
    </citation>
    <scope>NUCLEOTIDE SEQUENCE [LARGE SCALE GENOMIC DNA]</scope>
    <source>
        <strain evidence="2 3">FG01</strain>
    </source>
</reference>
<accession>A0A2S3YRZ0</accession>
<dbReference type="EMBL" id="LODU01000012">
    <property type="protein sequence ID" value="POH34355.1"/>
    <property type="molecule type" value="Genomic_DNA"/>
</dbReference>
<proteinExistence type="predicted"/>
<dbReference type="Proteomes" id="UP000237511">
    <property type="component" value="Unassembled WGS sequence"/>
</dbReference>
<name>A0A2S3YRZ0_9HYPH</name>
<gene>
    <name evidence="2" type="ORF">ATY31_07805</name>
</gene>
<evidence type="ECO:0000256" key="1">
    <source>
        <dbReference type="SAM" id="MobiDB-lite"/>
    </source>
</evidence>
<dbReference type="AlphaFoldDB" id="A0A2S3YRZ0"/>
<feature type="region of interest" description="Disordered" evidence="1">
    <location>
        <begin position="36"/>
        <end position="65"/>
    </location>
</feature>